<protein>
    <recommendedName>
        <fullName evidence="4">Lipoprotein</fullName>
    </recommendedName>
</protein>
<comment type="caution">
    <text evidence="2">The sequence shown here is derived from an EMBL/GenBank/DDBJ whole genome shotgun (WGS) entry which is preliminary data.</text>
</comment>
<dbReference type="EMBL" id="JACCCY010000002">
    <property type="protein sequence ID" value="NYI49253.1"/>
    <property type="molecule type" value="Genomic_DNA"/>
</dbReference>
<name>A0A8E2D4U7_9PORP</name>
<evidence type="ECO:0000313" key="3">
    <source>
        <dbReference type="Proteomes" id="UP000574332"/>
    </source>
</evidence>
<feature type="signal peptide" evidence="1">
    <location>
        <begin position="1"/>
        <end position="18"/>
    </location>
</feature>
<evidence type="ECO:0000313" key="2">
    <source>
        <dbReference type="EMBL" id="NYI49253.1"/>
    </source>
</evidence>
<reference evidence="2 3" key="1">
    <citation type="submission" date="2020-07" db="EMBL/GenBank/DDBJ databases">
        <title>Genomic Encyclopedia of Type Strains, Phase IV (KMG-IV): sequencing the most valuable type-strain genomes for metagenomic binning, comparative biology and taxonomic classification.</title>
        <authorList>
            <person name="Goeker M."/>
        </authorList>
    </citation>
    <scope>NUCLEOTIDE SEQUENCE [LARGE SCALE GENOMIC DNA]</scope>
    <source>
        <strain evidence="2 3">DSM 23697</strain>
    </source>
</reference>
<evidence type="ECO:0000256" key="1">
    <source>
        <dbReference type="SAM" id="SignalP"/>
    </source>
</evidence>
<gene>
    <name evidence="2" type="ORF">F5613_001331</name>
</gene>
<accession>A0A8E2D4U7</accession>
<keyword evidence="3" id="KW-1185">Reference proteome</keyword>
<feature type="chain" id="PRO_5034126811" description="Lipoprotein" evidence="1">
    <location>
        <begin position="19"/>
        <end position="324"/>
    </location>
</feature>
<sequence>MNRTICFFLILLLFAACTDGNKSRNAEQQAADTALGKAYRQSTLAYLIDGELYFHSFDENTKVKFAEEPEPILNFVFDKEGETLYYSVERENMLWLKSADISKSEITPEWVISWQLIKDNAFSHTGMSPLFYHEGKVIVMHRYHDDSPYFDKMCFYYIDEKNIAQLALDIDFIRSTCSMLPSEEIDNYFEVAEEQLYYVHNNAKVCLTDKIDFKAIEEENGDDSYISDTRHYSYYIFSPDRSKVAFVAEMLENDWVHGPYCIANVDGSKQMALKESNLMVDSKPTWLNNNEMVFRSFLGDLYVANNNKNSIEKIAEGVTDFKSR</sequence>
<dbReference type="SUPFAM" id="SSF82171">
    <property type="entry name" value="DPP6 N-terminal domain-like"/>
    <property type="match status" value="1"/>
</dbReference>
<keyword evidence="1" id="KW-0732">Signal</keyword>
<dbReference type="PROSITE" id="PS51257">
    <property type="entry name" value="PROKAR_LIPOPROTEIN"/>
    <property type="match status" value="1"/>
</dbReference>
<dbReference type="AlphaFoldDB" id="A0A8E2D4U7"/>
<organism evidence="2 3">
    <name type="scientific">Macellibacteroides fermentans</name>
    <dbReference type="NCBI Taxonomy" id="879969"/>
    <lineage>
        <taxon>Bacteria</taxon>
        <taxon>Pseudomonadati</taxon>
        <taxon>Bacteroidota</taxon>
        <taxon>Bacteroidia</taxon>
        <taxon>Bacteroidales</taxon>
        <taxon>Porphyromonadaceae</taxon>
        <taxon>Macellibacteroides</taxon>
    </lineage>
</organism>
<dbReference type="RefSeq" id="WP_179399159.1">
    <property type="nucleotide sequence ID" value="NZ_JACCCY010000002.1"/>
</dbReference>
<proteinExistence type="predicted"/>
<dbReference type="Proteomes" id="UP000574332">
    <property type="component" value="Unassembled WGS sequence"/>
</dbReference>
<evidence type="ECO:0008006" key="4">
    <source>
        <dbReference type="Google" id="ProtNLM"/>
    </source>
</evidence>